<name>A0ABV3ZBF5_9BACT</name>
<dbReference type="EMBL" id="JAULBC010000001">
    <property type="protein sequence ID" value="MEX6686835.1"/>
    <property type="molecule type" value="Genomic_DNA"/>
</dbReference>
<dbReference type="InterPro" id="IPR029070">
    <property type="entry name" value="Chitinase_insertion_sf"/>
</dbReference>
<dbReference type="SMART" id="SM00636">
    <property type="entry name" value="Glyco_18"/>
    <property type="match status" value="1"/>
</dbReference>
<comment type="caution">
    <text evidence="5">The sequence shown here is derived from an EMBL/GenBank/DDBJ whole genome shotgun (WGS) entry which is preliminary data.</text>
</comment>
<keyword evidence="2" id="KW-0472">Membrane</keyword>
<evidence type="ECO:0000313" key="6">
    <source>
        <dbReference type="Proteomes" id="UP001560573"/>
    </source>
</evidence>
<feature type="signal peptide" evidence="3">
    <location>
        <begin position="1"/>
        <end position="30"/>
    </location>
</feature>
<dbReference type="PANTHER" id="PTHR11177:SF360">
    <property type="entry name" value="CHITINASE 4-RELATED"/>
    <property type="match status" value="1"/>
</dbReference>
<dbReference type="PANTHER" id="PTHR11177">
    <property type="entry name" value="CHITINASE"/>
    <property type="match status" value="1"/>
</dbReference>
<evidence type="ECO:0000256" key="2">
    <source>
        <dbReference type="SAM" id="Phobius"/>
    </source>
</evidence>
<reference evidence="5 6" key="1">
    <citation type="submission" date="2023-07" db="EMBL/GenBank/DDBJ databases">
        <authorList>
            <person name="Lian W.-H."/>
        </authorList>
    </citation>
    <scope>NUCLEOTIDE SEQUENCE [LARGE SCALE GENOMIC DNA]</scope>
    <source>
        <strain evidence="5 6">SYSU DXS3180</strain>
    </source>
</reference>
<dbReference type="RefSeq" id="WP_369328232.1">
    <property type="nucleotide sequence ID" value="NZ_JAULBC010000001.1"/>
</dbReference>
<dbReference type="InterPro" id="IPR017853">
    <property type="entry name" value="GH"/>
</dbReference>
<evidence type="ECO:0000313" key="5">
    <source>
        <dbReference type="EMBL" id="MEX6686835.1"/>
    </source>
</evidence>
<evidence type="ECO:0000259" key="4">
    <source>
        <dbReference type="PROSITE" id="PS51910"/>
    </source>
</evidence>
<keyword evidence="2" id="KW-1133">Transmembrane helix</keyword>
<keyword evidence="5" id="KW-0378">Hydrolase</keyword>
<dbReference type="InterPro" id="IPR001223">
    <property type="entry name" value="Glyco_hydro18_cat"/>
</dbReference>
<dbReference type="Gene3D" id="3.20.20.80">
    <property type="entry name" value="Glycosidases"/>
    <property type="match status" value="1"/>
</dbReference>
<feature type="transmembrane region" description="Helical" evidence="2">
    <location>
        <begin position="690"/>
        <end position="713"/>
    </location>
</feature>
<feature type="chain" id="PRO_5045217965" evidence="3">
    <location>
        <begin position="31"/>
        <end position="800"/>
    </location>
</feature>
<keyword evidence="2" id="KW-0812">Transmembrane</keyword>
<organism evidence="5 6">
    <name type="scientific">Danxiaibacter flavus</name>
    <dbReference type="NCBI Taxonomy" id="3049108"/>
    <lineage>
        <taxon>Bacteria</taxon>
        <taxon>Pseudomonadati</taxon>
        <taxon>Bacteroidota</taxon>
        <taxon>Chitinophagia</taxon>
        <taxon>Chitinophagales</taxon>
        <taxon>Chitinophagaceae</taxon>
        <taxon>Danxiaibacter</taxon>
    </lineage>
</organism>
<accession>A0ABV3ZBF5</accession>
<dbReference type="PROSITE" id="PS51910">
    <property type="entry name" value="GH18_2"/>
    <property type="match status" value="1"/>
</dbReference>
<dbReference type="SUPFAM" id="SSF51445">
    <property type="entry name" value="(Trans)glycosidases"/>
    <property type="match status" value="1"/>
</dbReference>
<feature type="domain" description="GH18" evidence="4">
    <location>
        <begin position="239"/>
        <end position="553"/>
    </location>
</feature>
<feature type="transmembrane region" description="Helical" evidence="2">
    <location>
        <begin position="655"/>
        <end position="678"/>
    </location>
</feature>
<evidence type="ECO:0000256" key="3">
    <source>
        <dbReference type="SAM" id="SignalP"/>
    </source>
</evidence>
<keyword evidence="1" id="KW-0624">Polysaccharide degradation</keyword>
<keyword evidence="3" id="KW-0732">Signal</keyword>
<dbReference type="Pfam" id="PF00704">
    <property type="entry name" value="Glyco_hydro_18"/>
    <property type="match status" value="1"/>
</dbReference>
<keyword evidence="6" id="KW-1185">Reference proteome</keyword>
<dbReference type="InterPro" id="IPR011583">
    <property type="entry name" value="Chitinase_II/V-like_cat"/>
</dbReference>
<proteinExistence type="predicted"/>
<dbReference type="InterPro" id="IPR050314">
    <property type="entry name" value="Glycosyl_Hydrlase_18"/>
</dbReference>
<gene>
    <name evidence="5" type="ORF">QTN47_04985</name>
</gene>
<dbReference type="Proteomes" id="UP001560573">
    <property type="component" value="Unassembled WGS sequence"/>
</dbReference>
<feature type="transmembrane region" description="Helical" evidence="2">
    <location>
        <begin position="768"/>
        <end position="790"/>
    </location>
</feature>
<dbReference type="Gene3D" id="3.10.50.10">
    <property type="match status" value="1"/>
</dbReference>
<keyword evidence="1" id="KW-0146">Chitin degradation</keyword>
<protein>
    <submittedName>
        <fullName evidence="5">Glycoside hydrolase family 18 protein</fullName>
    </submittedName>
</protein>
<sequence length="800" mass="89274">MKPQLKLHAKKCLLLFLLLTLNNIFHVASAGYYKAFEDFQDSTAKAAETAAQKSAQDAAKKAQGAEKEVKGFFQNIGAAFQFRKNSRAKEQQRVIGIVNGMGITDSIAAVNNNLKVLVSQLSTTEKHHFDTLLSLILRSADSLNKIAGKKNQPGPTGTPVPSIKPDTTSPAELIAANIEALTDKLTLMLAAKNNNLTEDTQKAKQLLALRKIAAGNDTITTTTDGKLFKRSKLSIYKRADVYGFYNSFYNFTPQTLPFNLLNGVIYDALILEGSTGNIRTADVKQTYQVTQYTKEAGCELYYTIFGDRSTSVFLRSPQKVQGVIESILHMLKTNNINGLNINFRYLQYSDQYLFTDFLSMLSKSVKLFRPAFKLFVTVPPTDPTNIYNVKALDSIADKFVVDFAVNYATTQAPLAALDGKENTNLTTSISFYLNQKIPSSKLIINIPYKGVQWAMFNNTNKDSLIQYVSYSDVRTKYGWPVTYDDATNSAYMDTLYEKANITRRIWFDDEYTLPKKYDYILASGVSGIGIDYLGYDKKYGELTDLLAYKVLAIDTTALPDSTWGPRPLTYTEKIIRKLFLYRYILSNPCEVCFENAANDAQKWDSIPVYLRDLKIDSIVDAQNSMIALNNLSLPEGKKVPLLTSFSYINNELNRLLLVLTIVFLVLSIGAAVFYVYKIRTETESWRYKKVMGVALTALVLLFSFSVITCIFTNDYIPYFGVSAAQTQKIAVYAKADSTALASLSSPLTQTVSAGKNCQPDEDCINIPLQTLILVLVFGSLVGLVCARYFIAPLLKREDVP</sequence>
<dbReference type="GO" id="GO:0016787">
    <property type="term" value="F:hydrolase activity"/>
    <property type="evidence" value="ECO:0007669"/>
    <property type="project" value="UniProtKB-KW"/>
</dbReference>
<evidence type="ECO:0000256" key="1">
    <source>
        <dbReference type="ARBA" id="ARBA00023024"/>
    </source>
</evidence>
<keyword evidence="1" id="KW-0119">Carbohydrate metabolism</keyword>